<dbReference type="PANTHER" id="PTHR11384">
    <property type="entry name" value="ATP-BINDING CASSETTE, SUB-FAMILY D MEMBER"/>
    <property type="match status" value="1"/>
</dbReference>
<comment type="caution">
    <text evidence="6">The sequence shown here is derived from an EMBL/GenBank/DDBJ whole genome shotgun (WGS) entry which is preliminary data.</text>
</comment>
<reference evidence="6" key="1">
    <citation type="submission" date="2019-08" db="EMBL/GenBank/DDBJ databases">
        <authorList>
            <person name="Kucharzyk K."/>
            <person name="Murdoch R.W."/>
            <person name="Higgins S."/>
            <person name="Loffler F."/>
        </authorList>
    </citation>
    <scope>NUCLEOTIDE SEQUENCE</scope>
</reference>
<dbReference type="SUPFAM" id="SSF52540">
    <property type="entry name" value="P-loop containing nucleoside triphosphate hydrolases"/>
    <property type="match status" value="1"/>
</dbReference>
<evidence type="ECO:0000256" key="3">
    <source>
        <dbReference type="ARBA" id="ARBA00022989"/>
    </source>
</evidence>
<evidence type="ECO:0000259" key="5">
    <source>
        <dbReference type="Pfam" id="PF00005"/>
    </source>
</evidence>
<evidence type="ECO:0000256" key="4">
    <source>
        <dbReference type="ARBA" id="ARBA00023136"/>
    </source>
</evidence>
<name>A0A645HIR4_9ZZZZ</name>
<evidence type="ECO:0000256" key="1">
    <source>
        <dbReference type="ARBA" id="ARBA00022448"/>
    </source>
</evidence>
<keyword evidence="2" id="KW-0812">Transmembrane</keyword>
<accession>A0A645HIR4</accession>
<dbReference type="GO" id="GO:0005886">
    <property type="term" value="C:plasma membrane"/>
    <property type="evidence" value="ECO:0007669"/>
    <property type="project" value="TreeGrafter"/>
</dbReference>
<keyword evidence="6" id="KW-0067">ATP-binding</keyword>
<dbReference type="Pfam" id="PF00005">
    <property type="entry name" value="ABC_tran"/>
    <property type="match status" value="1"/>
</dbReference>
<evidence type="ECO:0000256" key="2">
    <source>
        <dbReference type="ARBA" id="ARBA00022692"/>
    </source>
</evidence>
<gene>
    <name evidence="6" type="primary">bacA_3</name>
    <name evidence="6" type="ORF">SDC9_183051</name>
</gene>
<dbReference type="GO" id="GO:0016887">
    <property type="term" value="F:ATP hydrolysis activity"/>
    <property type="evidence" value="ECO:0007669"/>
    <property type="project" value="InterPro"/>
</dbReference>
<proteinExistence type="predicted"/>
<evidence type="ECO:0000313" key="6">
    <source>
        <dbReference type="EMBL" id="MPN35553.1"/>
    </source>
</evidence>
<dbReference type="InterPro" id="IPR027417">
    <property type="entry name" value="P-loop_NTPase"/>
</dbReference>
<dbReference type="EMBL" id="VSSQ01089210">
    <property type="protein sequence ID" value="MPN35553.1"/>
    <property type="molecule type" value="Genomic_DNA"/>
</dbReference>
<keyword evidence="1" id="KW-0813">Transport</keyword>
<keyword evidence="4" id="KW-0472">Membrane</keyword>
<dbReference type="PANTHER" id="PTHR11384:SF59">
    <property type="entry name" value="LYSOSOMAL COBALAMIN TRANSPORTER ABCD4"/>
    <property type="match status" value="1"/>
</dbReference>
<keyword evidence="3" id="KW-1133">Transmembrane helix</keyword>
<dbReference type="GO" id="GO:0005524">
    <property type="term" value="F:ATP binding"/>
    <property type="evidence" value="ECO:0007669"/>
    <property type="project" value="UniProtKB-KW"/>
</dbReference>
<keyword evidence="6" id="KW-0547">Nucleotide-binding</keyword>
<organism evidence="6">
    <name type="scientific">bioreactor metagenome</name>
    <dbReference type="NCBI Taxonomy" id="1076179"/>
    <lineage>
        <taxon>unclassified sequences</taxon>
        <taxon>metagenomes</taxon>
        <taxon>ecological metagenomes</taxon>
    </lineage>
</organism>
<feature type="domain" description="ABC transporter" evidence="5">
    <location>
        <begin position="22"/>
        <end position="86"/>
    </location>
</feature>
<sequence length="148" mass="17309">MFLPQNPYFPIDTLRNVILYPHVTQDYSDEKLAEILLHCKLPRLTDKLSRVDDWGKLLSVGEQQCLSIARAILHQPEWLFLDESTSSMDTETEHHIYRLLQKNMPNTALISIGHRETLHEHHNLNLQIDKTGNWQLRTLKPSNKTAFK</sequence>
<dbReference type="InterPro" id="IPR003439">
    <property type="entry name" value="ABC_transporter-like_ATP-bd"/>
</dbReference>
<dbReference type="Gene3D" id="3.40.50.300">
    <property type="entry name" value="P-loop containing nucleotide triphosphate hydrolases"/>
    <property type="match status" value="1"/>
</dbReference>
<dbReference type="AlphaFoldDB" id="A0A645HIR4"/>
<protein>
    <submittedName>
        <fullName evidence="6">Vitamin B12 transport ATP-binding protein BacA</fullName>
    </submittedName>
</protein>
<dbReference type="InterPro" id="IPR050835">
    <property type="entry name" value="ABC_transporter_sub-D"/>
</dbReference>